<keyword evidence="1" id="KW-0946">Virion</keyword>
<evidence type="ECO:0000313" key="2">
    <source>
        <dbReference type="Proteomes" id="UP000622687"/>
    </source>
</evidence>
<dbReference type="Proteomes" id="UP000622687">
    <property type="component" value="Unassembled WGS sequence"/>
</dbReference>
<dbReference type="EMBL" id="JAEEGB010000037">
    <property type="protein sequence ID" value="MBI6875003.1"/>
    <property type="molecule type" value="Genomic_DNA"/>
</dbReference>
<accession>A0A934I2B4</accession>
<dbReference type="PANTHER" id="PTHR39183:SF1">
    <property type="entry name" value="SPORE COAT PROTEIN F-LIKE PROTEIN YHCQ"/>
    <property type="match status" value="1"/>
</dbReference>
<dbReference type="Pfam" id="PF07875">
    <property type="entry name" value="Coat_F"/>
    <property type="match status" value="1"/>
</dbReference>
<proteinExistence type="predicted"/>
<reference evidence="1" key="1">
    <citation type="submission" date="2020-12" db="EMBL/GenBank/DDBJ databases">
        <title>Clostridium thailandense sp. nov., a novel acetogenic bacterium isolated from peat land soil in Thailand.</title>
        <authorList>
            <person name="Chaikitkaew S."/>
            <person name="Birkeland N.K."/>
        </authorList>
    </citation>
    <scope>NUCLEOTIDE SEQUENCE</scope>
    <source>
        <strain evidence="1">DSM 17425</strain>
    </source>
</reference>
<dbReference type="InterPro" id="IPR012851">
    <property type="entry name" value="Spore_coat_CotF-like"/>
</dbReference>
<comment type="caution">
    <text evidence="1">The sequence shown here is derived from an EMBL/GenBank/DDBJ whole genome shotgun (WGS) entry which is preliminary data.</text>
</comment>
<keyword evidence="1" id="KW-0167">Capsid protein</keyword>
<organism evidence="1 2">
    <name type="scientific">Clostridium aciditolerans</name>
    <dbReference type="NCBI Taxonomy" id="339861"/>
    <lineage>
        <taxon>Bacteria</taxon>
        <taxon>Bacillati</taxon>
        <taxon>Bacillota</taxon>
        <taxon>Clostridia</taxon>
        <taxon>Eubacteriales</taxon>
        <taxon>Clostridiaceae</taxon>
        <taxon>Clostridium</taxon>
    </lineage>
</organism>
<sequence length="104" mass="11715">MSWLDDLFGVDDTSNSGTNLNDKDIAIDMLTSSKTRIRILAKAAVEATNPQLRQILSCELTNSINEHFKLSDMAVNKQWYNAFADPVQQIQQDVTEVQNLSQNQ</sequence>
<name>A0A934I2B4_9CLOT</name>
<dbReference type="PANTHER" id="PTHR39183">
    <property type="entry name" value="SPORE COAT PROTEIN F-LIKE PROTEIN YHCQ"/>
    <property type="match status" value="1"/>
</dbReference>
<dbReference type="RefSeq" id="WP_211144372.1">
    <property type="nucleotide sequence ID" value="NZ_JAEEGB010000037.1"/>
</dbReference>
<evidence type="ECO:0000313" key="1">
    <source>
        <dbReference type="EMBL" id="MBI6875003.1"/>
    </source>
</evidence>
<protein>
    <submittedName>
        <fullName evidence="1">Spore coat protein</fullName>
    </submittedName>
</protein>
<dbReference type="AlphaFoldDB" id="A0A934I2B4"/>
<gene>
    <name evidence="1" type="ORF">I6U51_20230</name>
</gene>
<keyword evidence="2" id="KW-1185">Reference proteome</keyword>